<evidence type="ECO:0008006" key="5">
    <source>
        <dbReference type="Google" id="ProtNLM"/>
    </source>
</evidence>
<keyword evidence="2" id="KW-0472">Membrane</keyword>
<name>A0A511TB99_MYXFU</name>
<sequence length="185" mass="19735">MHPDCWNGMSVDVSPTENPPNAALVAEPTDSSNLFTAFQKEGKASKGRWALALVAALIPVTLAVGFWVLAREEANTFRVVTPHGFKSMHGGMTSDQVVALLGRPMTREQDATGADCYRHGTPSMEKEFFLVYSVCYQDGKLKDVKQQKFSAWSVDPETGSFEAPSGGEAPAAPTQAPAAAGTTQG</sequence>
<feature type="transmembrane region" description="Helical" evidence="2">
    <location>
        <begin position="49"/>
        <end position="70"/>
    </location>
</feature>
<keyword evidence="2" id="KW-1133">Transmembrane helix</keyword>
<keyword evidence="2" id="KW-0812">Transmembrane</keyword>
<comment type="caution">
    <text evidence="3">The sequence shown here is derived from an EMBL/GenBank/DDBJ whole genome shotgun (WGS) entry which is preliminary data.</text>
</comment>
<feature type="compositionally biased region" description="Low complexity" evidence="1">
    <location>
        <begin position="162"/>
        <end position="185"/>
    </location>
</feature>
<dbReference type="EMBL" id="BJXR01000046">
    <property type="protein sequence ID" value="GEN11397.1"/>
    <property type="molecule type" value="Genomic_DNA"/>
</dbReference>
<dbReference type="STRING" id="1334629.MFUL124B02_00350"/>
<organism evidence="3 4">
    <name type="scientific">Myxococcus fulvus</name>
    <dbReference type="NCBI Taxonomy" id="33"/>
    <lineage>
        <taxon>Bacteria</taxon>
        <taxon>Pseudomonadati</taxon>
        <taxon>Myxococcota</taxon>
        <taxon>Myxococcia</taxon>
        <taxon>Myxococcales</taxon>
        <taxon>Cystobacterineae</taxon>
        <taxon>Myxococcaceae</taxon>
        <taxon>Myxococcus</taxon>
    </lineage>
</organism>
<proteinExistence type="predicted"/>
<feature type="region of interest" description="Disordered" evidence="1">
    <location>
        <begin position="155"/>
        <end position="185"/>
    </location>
</feature>
<accession>A0A511TB99</accession>
<dbReference type="AlphaFoldDB" id="A0A511TB99"/>
<gene>
    <name evidence="3" type="ORF">MFU01_64340</name>
</gene>
<dbReference type="Proteomes" id="UP000321514">
    <property type="component" value="Unassembled WGS sequence"/>
</dbReference>
<reference evidence="3 4" key="1">
    <citation type="submission" date="2019-07" db="EMBL/GenBank/DDBJ databases">
        <title>Whole genome shotgun sequence of Myxococcus fulvus NBRC 100333.</title>
        <authorList>
            <person name="Hosoyama A."/>
            <person name="Uohara A."/>
            <person name="Ohji S."/>
            <person name="Ichikawa N."/>
        </authorList>
    </citation>
    <scope>NUCLEOTIDE SEQUENCE [LARGE SCALE GENOMIC DNA]</scope>
    <source>
        <strain evidence="3 4">NBRC 100333</strain>
    </source>
</reference>
<protein>
    <recommendedName>
        <fullName evidence="5">Lipoprotein SmpA/OmlA domain-containing protein</fullName>
    </recommendedName>
</protein>
<evidence type="ECO:0000256" key="1">
    <source>
        <dbReference type="SAM" id="MobiDB-lite"/>
    </source>
</evidence>
<evidence type="ECO:0000313" key="4">
    <source>
        <dbReference type="Proteomes" id="UP000321514"/>
    </source>
</evidence>
<evidence type="ECO:0000313" key="3">
    <source>
        <dbReference type="EMBL" id="GEN11397.1"/>
    </source>
</evidence>
<evidence type="ECO:0000256" key="2">
    <source>
        <dbReference type="SAM" id="Phobius"/>
    </source>
</evidence>
<feature type="region of interest" description="Disordered" evidence="1">
    <location>
        <begin position="1"/>
        <end position="21"/>
    </location>
</feature>